<protein>
    <submittedName>
        <fullName evidence="1">Uncharacterized protein</fullName>
    </submittedName>
</protein>
<dbReference type="EMBL" id="CAJNNW010000730">
    <property type="protein sequence ID" value="CAE8630370.1"/>
    <property type="molecule type" value="Genomic_DNA"/>
</dbReference>
<dbReference type="AlphaFoldDB" id="A0A813GYK0"/>
<accession>A0A813GYK0</accession>
<organism evidence="1 2">
    <name type="scientific">Polarella glacialis</name>
    <name type="common">Dinoflagellate</name>
    <dbReference type="NCBI Taxonomy" id="89957"/>
    <lineage>
        <taxon>Eukaryota</taxon>
        <taxon>Sar</taxon>
        <taxon>Alveolata</taxon>
        <taxon>Dinophyceae</taxon>
        <taxon>Suessiales</taxon>
        <taxon>Suessiaceae</taxon>
        <taxon>Polarella</taxon>
    </lineage>
</organism>
<reference evidence="1" key="1">
    <citation type="submission" date="2021-02" db="EMBL/GenBank/DDBJ databases">
        <authorList>
            <person name="Dougan E. K."/>
            <person name="Rhodes N."/>
            <person name="Thang M."/>
            <person name="Chan C."/>
        </authorList>
    </citation>
    <scope>NUCLEOTIDE SEQUENCE</scope>
</reference>
<sequence length="100" mass="10883">MAGSPLGRHAAAIFSARRWETIGAAYQVPVPLTHSIIVNRSLAPEEQARQFVVSLKDYLDAVINLTGGFVLGTAKDPEVVHKSCAMVESSIYPFARRSDQ</sequence>
<name>A0A813GYK0_POLGL</name>
<evidence type="ECO:0000313" key="1">
    <source>
        <dbReference type="EMBL" id="CAE8630370.1"/>
    </source>
</evidence>
<dbReference type="Proteomes" id="UP000626109">
    <property type="component" value="Unassembled WGS sequence"/>
</dbReference>
<proteinExistence type="predicted"/>
<gene>
    <name evidence="1" type="ORF">PGLA2088_LOCUS975</name>
</gene>
<evidence type="ECO:0000313" key="2">
    <source>
        <dbReference type="Proteomes" id="UP000626109"/>
    </source>
</evidence>
<comment type="caution">
    <text evidence="1">The sequence shown here is derived from an EMBL/GenBank/DDBJ whole genome shotgun (WGS) entry which is preliminary data.</text>
</comment>